<comment type="caution">
    <text evidence="1">The sequence shown here is derived from an EMBL/GenBank/DDBJ whole genome shotgun (WGS) entry which is preliminary data.</text>
</comment>
<dbReference type="Proteomes" id="UP000275385">
    <property type="component" value="Unassembled WGS sequence"/>
</dbReference>
<organism evidence="1 2">
    <name type="scientific">Coniochaeta pulveracea</name>
    <dbReference type="NCBI Taxonomy" id="177199"/>
    <lineage>
        <taxon>Eukaryota</taxon>
        <taxon>Fungi</taxon>
        <taxon>Dikarya</taxon>
        <taxon>Ascomycota</taxon>
        <taxon>Pezizomycotina</taxon>
        <taxon>Sordariomycetes</taxon>
        <taxon>Sordariomycetidae</taxon>
        <taxon>Coniochaetales</taxon>
        <taxon>Coniochaetaceae</taxon>
        <taxon>Coniochaeta</taxon>
    </lineage>
</organism>
<dbReference type="EMBL" id="QVQW01000006">
    <property type="protein sequence ID" value="RKU48063.1"/>
    <property type="molecule type" value="Genomic_DNA"/>
</dbReference>
<proteinExistence type="predicted"/>
<evidence type="ECO:0000313" key="2">
    <source>
        <dbReference type="Proteomes" id="UP000275385"/>
    </source>
</evidence>
<accession>A0A420YJK2</accession>
<reference evidence="1 2" key="1">
    <citation type="submission" date="2018-08" db="EMBL/GenBank/DDBJ databases">
        <title>Draft genome of the lignicolous fungus Coniochaeta pulveracea.</title>
        <authorList>
            <person name="Borstlap C.J."/>
            <person name="De Witt R.N."/>
            <person name="Botha A."/>
            <person name="Volschenk H."/>
        </authorList>
    </citation>
    <scope>NUCLEOTIDE SEQUENCE [LARGE SCALE GENOMIC DNA]</scope>
    <source>
        <strain evidence="1 2">CAB683</strain>
    </source>
</reference>
<sequence>MSHIYKDDDLVALLNKGIGRFAADGPSPLSAAEEKRLGRAMELVMQDPATIKKNAPRKRAQALLIDLWKYYPHAFLLCSIGTTLDGMGKLQSTTYMSAVSNWWRAAPRDTGLTQVMCSYAGLLQLEPQPARQHTGRMCMRTLLQLLLDTCPDQQIDVVCPFNEMKAETLFECAAGTIKIEFSEEYSHQIARHLRFIEGLRDNVLIIVHVLAWKIADDTHCAMSATCHYNHGADLLALLEV</sequence>
<name>A0A420YJK2_9PEZI</name>
<protein>
    <submittedName>
        <fullName evidence="1">Uncharacterized protein</fullName>
    </submittedName>
</protein>
<dbReference type="OrthoDB" id="4773048at2759"/>
<gene>
    <name evidence="1" type="ORF">DL546_008152</name>
</gene>
<keyword evidence="2" id="KW-1185">Reference proteome</keyword>
<evidence type="ECO:0000313" key="1">
    <source>
        <dbReference type="EMBL" id="RKU48063.1"/>
    </source>
</evidence>
<dbReference type="AlphaFoldDB" id="A0A420YJK2"/>